<dbReference type="OMA" id="ECGMEED"/>
<proteinExistence type="predicted"/>
<dbReference type="OrthoDB" id="778914at2759"/>
<evidence type="ECO:0000313" key="7">
    <source>
        <dbReference type="EMBL" id="KMZ69527.1"/>
    </source>
</evidence>
<dbReference type="Proteomes" id="UP000036987">
    <property type="component" value="Unassembled WGS sequence"/>
</dbReference>
<dbReference type="AlphaFoldDB" id="A0A0K9PMS2"/>
<dbReference type="InterPro" id="IPR002100">
    <property type="entry name" value="TF_MADSbox"/>
</dbReference>
<sequence>MVRKNMGRKRLEMKKIVREDALQVTFSKRKAGIFNKASEISILCGAHVLVVIFSPGGKLFMFGSPDANTMMQCFVTGDPMRPPNLNAFNDQIMMPHFTSELTEVSIIRDREKKYLSDLNKSLKECGMEEDNLDELGVDKLEVYISSLNQMRHKLVSYLGYLTTSNPNPNPPTSSAGLDPRFHQMMSDGYYINNVGGNAGAINDGSTFIYS</sequence>
<dbReference type="GO" id="GO:0005634">
    <property type="term" value="C:nucleus"/>
    <property type="evidence" value="ECO:0007669"/>
    <property type="project" value="UniProtKB-SubCell"/>
</dbReference>
<keyword evidence="3" id="KW-0238">DNA-binding</keyword>
<evidence type="ECO:0000259" key="6">
    <source>
        <dbReference type="PROSITE" id="PS50066"/>
    </source>
</evidence>
<comment type="subcellular location">
    <subcellularLocation>
        <location evidence="1">Nucleus</location>
    </subcellularLocation>
</comment>
<keyword evidence="5" id="KW-0539">Nucleus</keyword>
<dbReference type="GO" id="GO:0000981">
    <property type="term" value="F:DNA-binding transcription factor activity, RNA polymerase II-specific"/>
    <property type="evidence" value="ECO:0000318"/>
    <property type="project" value="GO_Central"/>
</dbReference>
<dbReference type="InterPro" id="IPR036879">
    <property type="entry name" value="TF_MADSbox_sf"/>
</dbReference>
<name>A0A0K9PMS2_ZOSMR</name>
<keyword evidence="4" id="KW-0804">Transcription</keyword>
<evidence type="ECO:0000256" key="5">
    <source>
        <dbReference type="ARBA" id="ARBA00023242"/>
    </source>
</evidence>
<gene>
    <name evidence="7" type="ORF">ZOSMA_20G00030</name>
</gene>
<organism evidence="7 8">
    <name type="scientific">Zostera marina</name>
    <name type="common">Eelgrass</name>
    <dbReference type="NCBI Taxonomy" id="29655"/>
    <lineage>
        <taxon>Eukaryota</taxon>
        <taxon>Viridiplantae</taxon>
        <taxon>Streptophyta</taxon>
        <taxon>Embryophyta</taxon>
        <taxon>Tracheophyta</taxon>
        <taxon>Spermatophyta</taxon>
        <taxon>Magnoliopsida</taxon>
        <taxon>Liliopsida</taxon>
        <taxon>Zosteraceae</taxon>
        <taxon>Zostera</taxon>
    </lineage>
</organism>
<dbReference type="GO" id="GO:0000978">
    <property type="term" value="F:RNA polymerase II cis-regulatory region sequence-specific DNA binding"/>
    <property type="evidence" value="ECO:0000318"/>
    <property type="project" value="GO_Central"/>
</dbReference>
<keyword evidence="2" id="KW-0805">Transcription regulation</keyword>
<feature type="domain" description="MADS-box" evidence="6">
    <location>
        <begin position="6"/>
        <end position="66"/>
    </location>
</feature>
<evidence type="ECO:0000256" key="2">
    <source>
        <dbReference type="ARBA" id="ARBA00023015"/>
    </source>
</evidence>
<dbReference type="GO" id="GO:0046983">
    <property type="term" value="F:protein dimerization activity"/>
    <property type="evidence" value="ECO:0007669"/>
    <property type="project" value="InterPro"/>
</dbReference>
<dbReference type="PRINTS" id="PR00404">
    <property type="entry name" value="MADSDOMAIN"/>
</dbReference>
<dbReference type="EMBL" id="LFYR01000757">
    <property type="protein sequence ID" value="KMZ69527.1"/>
    <property type="molecule type" value="Genomic_DNA"/>
</dbReference>
<dbReference type="PROSITE" id="PS50066">
    <property type="entry name" value="MADS_BOX_2"/>
    <property type="match status" value="1"/>
</dbReference>
<dbReference type="GO" id="GO:0045893">
    <property type="term" value="P:positive regulation of DNA-templated transcription"/>
    <property type="evidence" value="ECO:0007669"/>
    <property type="project" value="UniProtKB-ARBA"/>
</dbReference>
<evidence type="ECO:0000256" key="1">
    <source>
        <dbReference type="ARBA" id="ARBA00004123"/>
    </source>
</evidence>
<evidence type="ECO:0000313" key="8">
    <source>
        <dbReference type="Proteomes" id="UP000036987"/>
    </source>
</evidence>
<reference evidence="8" key="1">
    <citation type="journal article" date="2016" name="Nature">
        <title>The genome of the seagrass Zostera marina reveals angiosperm adaptation to the sea.</title>
        <authorList>
            <person name="Olsen J.L."/>
            <person name="Rouze P."/>
            <person name="Verhelst B."/>
            <person name="Lin Y.-C."/>
            <person name="Bayer T."/>
            <person name="Collen J."/>
            <person name="Dattolo E."/>
            <person name="De Paoli E."/>
            <person name="Dittami S."/>
            <person name="Maumus F."/>
            <person name="Michel G."/>
            <person name="Kersting A."/>
            <person name="Lauritano C."/>
            <person name="Lohaus R."/>
            <person name="Toepel M."/>
            <person name="Tonon T."/>
            <person name="Vanneste K."/>
            <person name="Amirebrahimi M."/>
            <person name="Brakel J."/>
            <person name="Bostroem C."/>
            <person name="Chovatia M."/>
            <person name="Grimwood J."/>
            <person name="Jenkins J.W."/>
            <person name="Jueterbock A."/>
            <person name="Mraz A."/>
            <person name="Stam W.T."/>
            <person name="Tice H."/>
            <person name="Bornberg-Bauer E."/>
            <person name="Green P.J."/>
            <person name="Pearson G.A."/>
            <person name="Procaccini G."/>
            <person name="Duarte C.M."/>
            <person name="Schmutz J."/>
            <person name="Reusch T.B.H."/>
            <person name="Van de Peer Y."/>
        </authorList>
    </citation>
    <scope>NUCLEOTIDE SEQUENCE [LARGE SCALE GENOMIC DNA]</scope>
    <source>
        <strain evidence="8">cv. Finnish</strain>
    </source>
</reference>
<evidence type="ECO:0000256" key="4">
    <source>
        <dbReference type="ARBA" id="ARBA00023163"/>
    </source>
</evidence>
<dbReference type="SUPFAM" id="SSF55455">
    <property type="entry name" value="SRF-like"/>
    <property type="match status" value="1"/>
</dbReference>
<dbReference type="SMART" id="SM00432">
    <property type="entry name" value="MADS"/>
    <property type="match status" value="1"/>
</dbReference>
<dbReference type="Pfam" id="PF00319">
    <property type="entry name" value="SRF-TF"/>
    <property type="match status" value="1"/>
</dbReference>
<comment type="caution">
    <text evidence="7">The sequence shown here is derived from an EMBL/GenBank/DDBJ whole genome shotgun (WGS) entry which is preliminary data.</text>
</comment>
<keyword evidence="8" id="KW-1185">Reference proteome</keyword>
<protein>
    <recommendedName>
        <fullName evidence="6">MADS-box domain-containing protein</fullName>
    </recommendedName>
</protein>
<dbReference type="PANTHER" id="PTHR11945:SF534">
    <property type="entry name" value="MYOCYTE-SPECIFIC ENHANCER FACTOR 2"/>
    <property type="match status" value="1"/>
</dbReference>
<accession>A0A0K9PMS2</accession>
<evidence type="ECO:0000256" key="3">
    <source>
        <dbReference type="ARBA" id="ARBA00023125"/>
    </source>
</evidence>
<dbReference type="PANTHER" id="PTHR11945">
    <property type="entry name" value="MADS BOX PROTEIN"/>
    <property type="match status" value="1"/>
</dbReference>
<dbReference type="GO" id="GO:0006357">
    <property type="term" value="P:regulation of transcription by RNA polymerase II"/>
    <property type="evidence" value="ECO:0000318"/>
    <property type="project" value="GO_Central"/>
</dbReference>
<dbReference type="Gene3D" id="3.40.1810.10">
    <property type="entry name" value="Transcription factor, MADS-box"/>
    <property type="match status" value="1"/>
</dbReference>